<dbReference type="GO" id="GO:0005884">
    <property type="term" value="C:actin filament"/>
    <property type="evidence" value="ECO:0007669"/>
    <property type="project" value="TreeGrafter"/>
</dbReference>
<dbReference type="AlphaFoldDB" id="A0AAE0FCP4"/>
<evidence type="ECO:0000313" key="4">
    <source>
        <dbReference type="Proteomes" id="UP001190700"/>
    </source>
</evidence>
<keyword evidence="4" id="KW-1185">Reference proteome</keyword>
<dbReference type="PANTHER" id="PTHR45691">
    <property type="entry name" value="PROTEIN DIAPHANOUS"/>
    <property type="match status" value="1"/>
</dbReference>
<dbReference type="PANTHER" id="PTHR45691:SF6">
    <property type="entry name" value="PROTEIN DIAPHANOUS"/>
    <property type="match status" value="1"/>
</dbReference>
<protein>
    <submittedName>
        <fullName evidence="3">Uncharacterized protein</fullName>
    </submittedName>
</protein>
<feature type="transmembrane region" description="Helical" evidence="2">
    <location>
        <begin position="328"/>
        <end position="352"/>
    </location>
</feature>
<organism evidence="3 4">
    <name type="scientific">Cymbomonas tetramitiformis</name>
    <dbReference type="NCBI Taxonomy" id="36881"/>
    <lineage>
        <taxon>Eukaryota</taxon>
        <taxon>Viridiplantae</taxon>
        <taxon>Chlorophyta</taxon>
        <taxon>Pyramimonadophyceae</taxon>
        <taxon>Pyramimonadales</taxon>
        <taxon>Pyramimonadaceae</taxon>
        <taxon>Cymbomonas</taxon>
    </lineage>
</organism>
<keyword evidence="2" id="KW-0472">Membrane</keyword>
<dbReference type="Proteomes" id="UP001190700">
    <property type="component" value="Unassembled WGS sequence"/>
</dbReference>
<dbReference type="GO" id="GO:0030041">
    <property type="term" value="P:actin filament polymerization"/>
    <property type="evidence" value="ECO:0007669"/>
    <property type="project" value="TreeGrafter"/>
</dbReference>
<evidence type="ECO:0000256" key="1">
    <source>
        <dbReference type="SAM" id="MobiDB-lite"/>
    </source>
</evidence>
<proteinExistence type="predicted"/>
<comment type="caution">
    <text evidence="3">The sequence shown here is derived from an EMBL/GenBank/DDBJ whole genome shotgun (WGS) entry which is preliminary data.</text>
</comment>
<name>A0AAE0FCP4_9CHLO</name>
<keyword evidence="2" id="KW-1133">Transmembrane helix</keyword>
<dbReference type="InterPro" id="IPR051412">
    <property type="entry name" value="Formin_Homology_Diaphanous_sf"/>
</dbReference>
<feature type="compositionally biased region" description="Pro residues" evidence="1">
    <location>
        <begin position="117"/>
        <end position="149"/>
    </location>
</feature>
<evidence type="ECO:0000256" key="2">
    <source>
        <dbReference type="SAM" id="Phobius"/>
    </source>
</evidence>
<evidence type="ECO:0000313" key="3">
    <source>
        <dbReference type="EMBL" id="KAK3256941.1"/>
    </source>
</evidence>
<gene>
    <name evidence="3" type="ORF">CYMTET_33953</name>
</gene>
<accession>A0AAE0FCP4</accession>
<feature type="region of interest" description="Disordered" evidence="1">
    <location>
        <begin position="117"/>
        <end position="157"/>
    </location>
</feature>
<reference evidence="3 4" key="1">
    <citation type="journal article" date="2015" name="Genome Biol. Evol.">
        <title>Comparative Genomics of a Bacterivorous Green Alga Reveals Evolutionary Causalities and Consequences of Phago-Mixotrophic Mode of Nutrition.</title>
        <authorList>
            <person name="Burns J.A."/>
            <person name="Paasch A."/>
            <person name="Narechania A."/>
            <person name="Kim E."/>
        </authorList>
    </citation>
    <scope>NUCLEOTIDE SEQUENCE [LARGE SCALE GENOMIC DNA]</scope>
    <source>
        <strain evidence="3 4">PLY_AMNH</strain>
    </source>
</reference>
<dbReference type="EMBL" id="LGRX02021201">
    <property type="protein sequence ID" value="KAK3256941.1"/>
    <property type="molecule type" value="Genomic_DNA"/>
</dbReference>
<sequence>MLPPPPPLLPLPPPPTITDAEDVDSTTLYYSGSANTTCVRVPAAPKGDYFHIIEIRIYTTGGPRNLTWSFGSVAEYENATLCGFEVGWYGLGAMVSFVDTTVEDMWNATVDTVLAPPPPPPLLPPPPSPPPPLPPPPCAPPPPSPPPPTITVDQGHAGNTTLYYSGSANTTCVEAPAAPKGDNSNIVAIRIYTTEGPRNLTWSFDSMAEYENATLCGFEVGGYVLEARVSFVDATVEDMWNATVKTVHAPPPPPPCVPPPPLPPPPPPPLPFASPPPPPSPPTIMIYSSFNFTSSAYSSLPMFPLFSHPPPHLSTDDTTDDKLDTIEVAIWSSSISVFLLCVFMCVLGYYFVHKRLALRGPSMMADNSMWSAVAVDTMDEKQGGAVACDVELAHSPAYAPRPGENSSHTHETEDSAHRMVEASQRVHKYDIGSKLQESSEERWEDPMQNLCVNGSQDGLQESSEEKWEDSLQNSCVNGSPDGMSLSDDVVSRGIMPCDVVDVVVVLGDAAQVGYHYHMTTNVAFMPNEACTPEEPCGNADNQQVAEWSIEVKTSFNI</sequence>
<keyword evidence="2" id="KW-0812">Transmembrane</keyword>